<evidence type="ECO:0000313" key="3">
    <source>
        <dbReference type="Proteomes" id="UP000651050"/>
    </source>
</evidence>
<dbReference type="Gene3D" id="3.10.450.50">
    <property type="match status" value="1"/>
</dbReference>
<evidence type="ECO:0000259" key="1">
    <source>
        <dbReference type="Pfam" id="PF12680"/>
    </source>
</evidence>
<dbReference type="Proteomes" id="UP000651050">
    <property type="component" value="Unassembled WGS sequence"/>
</dbReference>
<dbReference type="InterPro" id="IPR032710">
    <property type="entry name" value="NTF2-like_dom_sf"/>
</dbReference>
<dbReference type="RefSeq" id="WP_196985912.1">
    <property type="nucleotide sequence ID" value="NZ_JADWYS010000001.1"/>
</dbReference>
<dbReference type="InterPro" id="IPR037401">
    <property type="entry name" value="SnoaL-like"/>
</dbReference>
<name>A0A931H3U2_9BURK</name>
<feature type="domain" description="SnoaL-like" evidence="1">
    <location>
        <begin position="33"/>
        <end position="134"/>
    </location>
</feature>
<accession>A0A931H3U2</accession>
<sequence>MQIKPAPTTPPAVVPYGHPDFFDAYGAAWGFKETLINFYAPDGQYTDKASMVVVKGHEMLARFMKVYLQFSPKCTVTFINWIKSDKGFAAEWVWEGTNDGPLRLHGQESPKNGKPWSIPGISICTVNDQGKIQTHADYWDSDALLATWK</sequence>
<reference evidence="2" key="1">
    <citation type="submission" date="2020-11" db="EMBL/GenBank/DDBJ databases">
        <title>Bacterial whole genome sequence for Caenimonas sp. DR4.4.</title>
        <authorList>
            <person name="Le V."/>
            <person name="Ko S.-R."/>
            <person name="Ahn C.-Y."/>
            <person name="Oh H.-M."/>
        </authorList>
    </citation>
    <scope>NUCLEOTIDE SEQUENCE</scope>
    <source>
        <strain evidence="2">DR4.4</strain>
    </source>
</reference>
<organism evidence="2 3">
    <name type="scientific">Caenimonas aquaedulcis</name>
    <dbReference type="NCBI Taxonomy" id="2793270"/>
    <lineage>
        <taxon>Bacteria</taxon>
        <taxon>Pseudomonadati</taxon>
        <taxon>Pseudomonadota</taxon>
        <taxon>Betaproteobacteria</taxon>
        <taxon>Burkholderiales</taxon>
        <taxon>Comamonadaceae</taxon>
        <taxon>Caenimonas</taxon>
    </lineage>
</organism>
<dbReference type="EMBL" id="JADWYS010000001">
    <property type="protein sequence ID" value="MBG9388033.1"/>
    <property type="molecule type" value="Genomic_DNA"/>
</dbReference>
<dbReference type="Pfam" id="PF12680">
    <property type="entry name" value="SnoaL_2"/>
    <property type="match status" value="1"/>
</dbReference>
<comment type="caution">
    <text evidence="2">The sequence shown here is derived from an EMBL/GenBank/DDBJ whole genome shotgun (WGS) entry which is preliminary data.</text>
</comment>
<keyword evidence="3" id="KW-1185">Reference proteome</keyword>
<gene>
    <name evidence="2" type="ORF">I5803_08375</name>
</gene>
<dbReference type="SUPFAM" id="SSF54427">
    <property type="entry name" value="NTF2-like"/>
    <property type="match status" value="1"/>
</dbReference>
<protein>
    <submittedName>
        <fullName evidence="2">Nuclear transport factor 2 family protein</fullName>
    </submittedName>
</protein>
<dbReference type="AlphaFoldDB" id="A0A931H3U2"/>
<proteinExistence type="predicted"/>
<evidence type="ECO:0000313" key="2">
    <source>
        <dbReference type="EMBL" id="MBG9388033.1"/>
    </source>
</evidence>